<dbReference type="Pfam" id="PF12146">
    <property type="entry name" value="Hydrolase_4"/>
    <property type="match status" value="1"/>
</dbReference>
<name>A0A8J7TM17_9BACT</name>
<dbReference type="InterPro" id="IPR022742">
    <property type="entry name" value="Hydrolase_4"/>
</dbReference>
<gene>
    <name evidence="3" type="ORF">J0M35_12730</name>
</gene>
<evidence type="ECO:0000313" key="4">
    <source>
        <dbReference type="Proteomes" id="UP000664277"/>
    </source>
</evidence>
<evidence type="ECO:0000256" key="1">
    <source>
        <dbReference type="SAM" id="SignalP"/>
    </source>
</evidence>
<dbReference type="AlphaFoldDB" id="A0A8J7TM17"/>
<feature type="chain" id="PRO_5035218389" evidence="1">
    <location>
        <begin position="27"/>
        <end position="344"/>
    </location>
</feature>
<dbReference type="GO" id="GO:0016787">
    <property type="term" value="F:hydrolase activity"/>
    <property type="evidence" value="ECO:0007669"/>
    <property type="project" value="UniProtKB-KW"/>
</dbReference>
<dbReference type="Gene3D" id="3.40.50.1820">
    <property type="entry name" value="alpha/beta hydrolase"/>
    <property type="match status" value="1"/>
</dbReference>
<sequence>MPSIFSKSLSNLGLALLALLVSQTLCFERACALAAREGAASELRAGAITKLSSETKLNSKSKVRRGNAPCLSWYESDKPVKAVFLCVHGLGLHNGTYEPLGKTLSALGYPVYAIDVRGFGSWMEARGRERVDFEGCLADIKSTLKVIRRAHPGKPVFLLGESMGGAIALRATALYPELVDGLISSVPAGDRFKQGRTSLKVAWHFLADPHKQINVGESVIKQATDKQELREAWQSDPLARMKLSPKELLQFQLFMNQNHESVKEIKNKPVLIVQGVQDKLVKPTGTVELFNEMATPDKEIALIPNGEHLIFEENQFTQEVIEKLLTWVSSHIEGAKLGEDKVEK</sequence>
<dbReference type="SUPFAM" id="SSF53474">
    <property type="entry name" value="alpha/beta-Hydrolases"/>
    <property type="match status" value="1"/>
</dbReference>
<dbReference type="PANTHER" id="PTHR11614">
    <property type="entry name" value="PHOSPHOLIPASE-RELATED"/>
    <property type="match status" value="1"/>
</dbReference>
<feature type="signal peptide" evidence="1">
    <location>
        <begin position="1"/>
        <end position="26"/>
    </location>
</feature>
<protein>
    <submittedName>
        <fullName evidence="3">Alpha/beta fold hydrolase</fullName>
    </submittedName>
</protein>
<organism evidence="3 4">
    <name type="scientific">Candidatus Obscuribacter phosphatis</name>
    <dbReference type="NCBI Taxonomy" id="1906157"/>
    <lineage>
        <taxon>Bacteria</taxon>
        <taxon>Bacillati</taxon>
        <taxon>Candidatus Melainabacteria</taxon>
        <taxon>Candidatus Obscuribacterales</taxon>
        <taxon>Candidatus Obscuribacteraceae</taxon>
        <taxon>Candidatus Obscuribacter</taxon>
    </lineage>
</organism>
<evidence type="ECO:0000313" key="3">
    <source>
        <dbReference type="EMBL" id="MBN8661224.1"/>
    </source>
</evidence>
<accession>A0A8J7TM17</accession>
<evidence type="ECO:0000259" key="2">
    <source>
        <dbReference type="Pfam" id="PF12146"/>
    </source>
</evidence>
<dbReference type="EMBL" id="JAFLCK010000017">
    <property type="protein sequence ID" value="MBN8661224.1"/>
    <property type="molecule type" value="Genomic_DNA"/>
</dbReference>
<dbReference type="InterPro" id="IPR029058">
    <property type="entry name" value="AB_hydrolase_fold"/>
</dbReference>
<keyword evidence="1" id="KW-0732">Signal</keyword>
<dbReference type="PRINTS" id="PR00111">
    <property type="entry name" value="ABHYDROLASE"/>
</dbReference>
<proteinExistence type="predicted"/>
<keyword evidence="3" id="KW-0378">Hydrolase</keyword>
<dbReference type="InterPro" id="IPR051044">
    <property type="entry name" value="MAG_DAG_Lipase"/>
</dbReference>
<dbReference type="InterPro" id="IPR000073">
    <property type="entry name" value="AB_hydrolase_1"/>
</dbReference>
<dbReference type="Proteomes" id="UP000664277">
    <property type="component" value="Unassembled WGS sequence"/>
</dbReference>
<comment type="caution">
    <text evidence="3">The sequence shown here is derived from an EMBL/GenBank/DDBJ whole genome shotgun (WGS) entry which is preliminary data.</text>
</comment>
<reference evidence="3" key="1">
    <citation type="submission" date="2021-02" db="EMBL/GenBank/DDBJ databases">
        <title>Genome-Resolved Metagenomics of a Microbial Community Performing Photosynthetic Biological Nutrient Removal.</title>
        <authorList>
            <person name="Mcdaniel E.A."/>
        </authorList>
    </citation>
    <scope>NUCLEOTIDE SEQUENCE</scope>
    <source>
        <strain evidence="3">UWPOB_OBS1</strain>
    </source>
</reference>
<feature type="domain" description="Serine aminopeptidase S33" evidence="2">
    <location>
        <begin position="79"/>
        <end position="314"/>
    </location>
</feature>